<evidence type="ECO:0000313" key="2">
    <source>
        <dbReference type="EMBL" id="CAI2364134.1"/>
    </source>
</evidence>
<dbReference type="EMBL" id="CAMPGE010005285">
    <property type="protein sequence ID" value="CAI2364134.1"/>
    <property type="molecule type" value="Genomic_DNA"/>
</dbReference>
<evidence type="ECO:0000256" key="1">
    <source>
        <dbReference type="SAM" id="MobiDB-lite"/>
    </source>
</evidence>
<evidence type="ECO:0000313" key="3">
    <source>
        <dbReference type="Proteomes" id="UP001295684"/>
    </source>
</evidence>
<feature type="region of interest" description="Disordered" evidence="1">
    <location>
        <begin position="1"/>
        <end position="31"/>
    </location>
</feature>
<keyword evidence="3" id="KW-1185">Reference proteome</keyword>
<feature type="compositionally biased region" description="Basic and acidic residues" evidence="1">
    <location>
        <begin position="9"/>
        <end position="31"/>
    </location>
</feature>
<dbReference type="AlphaFoldDB" id="A0AAD1UC73"/>
<reference evidence="2" key="1">
    <citation type="submission" date="2023-07" db="EMBL/GenBank/DDBJ databases">
        <authorList>
            <consortium name="AG Swart"/>
            <person name="Singh M."/>
            <person name="Singh A."/>
            <person name="Seah K."/>
            <person name="Emmerich C."/>
        </authorList>
    </citation>
    <scope>NUCLEOTIDE SEQUENCE</scope>
    <source>
        <strain evidence="2">DP1</strain>
    </source>
</reference>
<accession>A0AAD1UC73</accession>
<gene>
    <name evidence="2" type="ORF">ECRASSUSDP1_LOCUS5476</name>
</gene>
<name>A0AAD1UC73_EUPCR</name>
<organism evidence="2 3">
    <name type="scientific">Euplotes crassus</name>
    <dbReference type="NCBI Taxonomy" id="5936"/>
    <lineage>
        <taxon>Eukaryota</taxon>
        <taxon>Sar</taxon>
        <taxon>Alveolata</taxon>
        <taxon>Ciliophora</taxon>
        <taxon>Intramacronucleata</taxon>
        <taxon>Spirotrichea</taxon>
        <taxon>Hypotrichia</taxon>
        <taxon>Euplotida</taxon>
        <taxon>Euplotidae</taxon>
        <taxon>Moneuplotes</taxon>
    </lineage>
</organism>
<proteinExistence type="predicted"/>
<protein>
    <submittedName>
        <fullName evidence="2">Uncharacterized protein</fullName>
    </submittedName>
</protein>
<comment type="caution">
    <text evidence="2">The sequence shown here is derived from an EMBL/GenBank/DDBJ whole genome shotgun (WGS) entry which is preliminary data.</text>
</comment>
<dbReference type="Proteomes" id="UP001295684">
    <property type="component" value="Unassembled WGS sequence"/>
</dbReference>
<sequence>MGSCNCTKKSAEVELEAPPHQKSDPKNKFNKDKNFEKDLASKYQLFNDCDLNDQCKKTIQELYTTARRCQIILKEYQSCHSDSYPLSLHQISKLISQIASAFKNSQFWTQYRCEHKEEARVMNAFNHLCSQVDALEQELSLITKLLRISKQRRLLKEGHKEMDSEQGTRLAIKSPQNIPSTSLERRQEAASLNLVLTFETLYKLSCNVLSQKIYHDSSENARVHNARVWYYLPQYPGLSLKFDHSNHKGCVYSKKVRKVTLPCFEGVLVITDPKSLKPFHKCVAHLSTCSSLDNLRLAALEPTEIGLYLPQIIKTCTRVQKRVSIVGFNFNETQFKKFLMGCRHHEEVDFAWCRFDIPRVPDLSTCMKGTLIKTIWFWDCA</sequence>